<organism evidence="1">
    <name type="scientific">Arundo donax</name>
    <name type="common">Giant reed</name>
    <name type="synonym">Donax arundinaceus</name>
    <dbReference type="NCBI Taxonomy" id="35708"/>
    <lineage>
        <taxon>Eukaryota</taxon>
        <taxon>Viridiplantae</taxon>
        <taxon>Streptophyta</taxon>
        <taxon>Embryophyta</taxon>
        <taxon>Tracheophyta</taxon>
        <taxon>Spermatophyta</taxon>
        <taxon>Magnoliopsida</taxon>
        <taxon>Liliopsida</taxon>
        <taxon>Poales</taxon>
        <taxon>Poaceae</taxon>
        <taxon>PACMAD clade</taxon>
        <taxon>Arundinoideae</taxon>
        <taxon>Arundineae</taxon>
        <taxon>Arundo</taxon>
    </lineage>
</organism>
<reference evidence="1" key="1">
    <citation type="submission" date="2014-09" db="EMBL/GenBank/DDBJ databases">
        <authorList>
            <person name="Magalhaes I.L.F."/>
            <person name="Oliveira U."/>
            <person name="Santos F.R."/>
            <person name="Vidigal T.H.D.A."/>
            <person name="Brescovit A.D."/>
            <person name="Santos A.J."/>
        </authorList>
    </citation>
    <scope>NUCLEOTIDE SEQUENCE</scope>
    <source>
        <tissue evidence="1">Shoot tissue taken approximately 20 cm above the soil surface</tissue>
    </source>
</reference>
<evidence type="ECO:0000313" key="1">
    <source>
        <dbReference type="EMBL" id="JAD68185.1"/>
    </source>
</evidence>
<proteinExistence type="predicted"/>
<dbReference type="AlphaFoldDB" id="A0A0A9C488"/>
<reference evidence="1" key="2">
    <citation type="journal article" date="2015" name="Data Brief">
        <title>Shoot transcriptome of the giant reed, Arundo donax.</title>
        <authorList>
            <person name="Barrero R.A."/>
            <person name="Guerrero F.D."/>
            <person name="Moolhuijzen P."/>
            <person name="Goolsby J.A."/>
            <person name="Tidwell J."/>
            <person name="Bellgard S.E."/>
            <person name="Bellgard M.I."/>
        </authorList>
    </citation>
    <scope>NUCLEOTIDE SEQUENCE</scope>
    <source>
        <tissue evidence="1">Shoot tissue taken approximately 20 cm above the soil surface</tissue>
    </source>
</reference>
<protein>
    <submittedName>
        <fullName evidence="1">Uncharacterized protein</fullName>
    </submittedName>
</protein>
<name>A0A0A9C488_ARUDO</name>
<sequence>MMSRCPSHVIQKGCRIRVTD</sequence>
<accession>A0A0A9C488</accession>
<dbReference type="EMBL" id="GBRH01229710">
    <property type="protein sequence ID" value="JAD68185.1"/>
    <property type="molecule type" value="Transcribed_RNA"/>
</dbReference>